<evidence type="ECO:0000256" key="1">
    <source>
        <dbReference type="ARBA" id="ARBA00009776"/>
    </source>
</evidence>
<evidence type="ECO:0000256" key="12">
    <source>
        <dbReference type="HAMAP-Rule" id="MF_00165"/>
    </source>
</evidence>
<dbReference type="OrthoDB" id="9774907at2"/>
<keyword evidence="7 12" id="KW-0418">Kinase</keyword>
<evidence type="ECO:0000256" key="5">
    <source>
        <dbReference type="ARBA" id="ARBA00022727"/>
    </source>
</evidence>
<organism evidence="14 15">
    <name type="scientific">Melioribacter roseus (strain DSM 23840 / JCM 17771 / VKM B-2668 / P3M-2)</name>
    <dbReference type="NCBI Taxonomy" id="1191523"/>
    <lineage>
        <taxon>Bacteria</taxon>
        <taxon>Pseudomonadati</taxon>
        <taxon>Ignavibacteriota</taxon>
        <taxon>Ignavibacteria</taxon>
        <taxon>Ignavibacteriales</taxon>
        <taxon>Melioribacteraceae</taxon>
        <taxon>Melioribacter</taxon>
    </lineage>
</organism>
<dbReference type="Proteomes" id="UP000009011">
    <property type="component" value="Chromosome"/>
</dbReference>
<evidence type="ECO:0000259" key="13">
    <source>
        <dbReference type="Pfam" id="PF02223"/>
    </source>
</evidence>
<evidence type="ECO:0000256" key="6">
    <source>
        <dbReference type="ARBA" id="ARBA00022741"/>
    </source>
</evidence>
<comment type="caution">
    <text evidence="12">Lacks conserved residue(s) required for the propagation of feature annotation.</text>
</comment>
<evidence type="ECO:0000313" key="14">
    <source>
        <dbReference type="EMBL" id="AFN75133.1"/>
    </source>
</evidence>
<feature type="domain" description="Thymidylate kinase-like" evidence="13">
    <location>
        <begin position="5"/>
        <end position="195"/>
    </location>
</feature>
<dbReference type="InterPro" id="IPR018095">
    <property type="entry name" value="Thymidylate_kin_CS"/>
</dbReference>
<evidence type="ECO:0000256" key="2">
    <source>
        <dbReference type="ARBA" id="ARBA00012980"/>
    </source>
</evidence>
<dbReference type="InterPro" id="IPR039430">
    <property type="entry name" value="Thymidylate_kin-like_dom"/>
</dbReference>
<keyword evidence="6 12" id="KW-0547">Nucleotide-binding</keyword>
<comment type="catalytic activity">
    <reaction evidence="10 12">
        <text>dTMP + ATP = dTDP + ADP</text>
        <dbReference type="Rhea" id="RHEA:13517"/>
        <dbReference type="ChEBI" id="CHEBI:30616"/>
        <dbReference type="ChEBI" id="CHEBI:58369"/>
        <dbReference type="ChEBI" id="CHEBI:63528"/>
        <dbReference type="ChEBI" id="CHEBI:456216"/>
        <dbReference type="EC" id="2.7.4.9"/>
    </reaction>
</comment>
<keyword evidence="4 12" id="KW-0808">Transferase</keyword>
<dbReference type="Pfam" id="PF02223">
    <property type="entry name" value="Thymidylate_kin"/>
    <property type="match status" value="1"/>
</dbReference>
<dbReference type="Gene3D" id="3.40.50.300">
    <property type="entry name" value="P-loop containing nucleotide triphosphate hydrolases"/>
    <property type="match status" value="1"/>
</dbReference>
<dbReference type="PANTHER" id="PTHR10344:SF4">
    <property type="entry name" value="UMP-CMP KINASE 2, MITOCHONDRIAL"/>
    <property type="match status" value="1"/>
</dbReference>
<dbReference type="STRING" id="1191523.MROS_1901"/>
<evidence type="ECO:0000256" key="9">
    <source>
        <dbReference type="ARBA" id="ARBA00029962"/>
    </source>
</evidence>
<dbReference type="AlphaFoldDB" id="I7A1N0"/>
<proteinExistence type="inferred from homology"/>
<dbReference type="EMBL" id="CP003557">
    <property type="protein sequence ID" value="AFN75133.1"/>
    <property type="molecule type" value="Genomic_DNA"/>
</dbReference>
<reference evidence="14 15" key="1">
    <citation type="journal article" date="2013" name="PLoS ONE">
        <title>Genomic analysis of Melioribacter roseus, facultatively anaerobic organotrophic bacterium representing a novel deep lineage within Bacteriodetes/Chlorobi group.</title>
        <authorList>
            <person name="Kadnikov V.V."/>
            <person name="Mardanov A.V."/>
            <person name="Podosokorskaya O.A."/>
            <person name="Gavrilov S.N."/>
            <person name="Kublanov I.V."/>
            <person name="Beletsky A.V."/>
            <person name="Bonch-Osmolovskaya E.A."/>
            <person name="Ravin N.V."/>
        </authorList>
    </citation>
    <scope>NUCLEOTIDE SEQUENCE [LARGE SCALE GENOMIC DNA]</scope>
    <source>
        <strain evidence="15">JCM 17771 / P3M-2</strain>
    </source>
</reference>
<evidence type="ECO:0000256" key="10">
    <source>
        <dbReference type="ARBA" id="ARBA00048743"/>
    </source>
</evidence>
<dbReference type="InterPro" id="IPR027417">
    <property type="entry name" value="P-loop_NTPase"/>
</dbReference>
<protein>
    <recommendedName>
        <fullName evidence="3 12">Thymidylate kinase</fullName>
        <ecNumber evidence="2 12">2.7.4.9</ecNumber>
    </recommendedName>
    <alternativeName>
        <fullName evidence="9 12">dTMP kinase</fullName>
    </alternativeName>
</protein>
<evidence type="ECO:0000256" key="4">
    <source>
        <dbReference type="ARBA" id="ARBA00022679"/>
    </source>
</evidence>
<dbReference type="SUPFAM" id="SSF52540">
    <property type="entry name" value="P-loop containing nucleoside triphosphate hydrolases"/>
    <property type="match status" value="1"/>
</dbReference>
<dbReference type="GO" id="GO:0006227">
    <property type="term" value="P:dUDP biosynthetic process"/>
    <property type="evidence" value="ECO:0007669"/>
    <property type="project" value="TreeGrafter"/>
</dbReference>
<sequence length="207" mass="24060">MFITFEGLDFCGKSTQVKLLKEYLENKNEKVLVIREPGGTDISESIRSILLDKKNIGMCDETELLLFSASRAQLVKEKILPALEKNIWVISDRFHDSTIAYQSYGRGLPGDFVEKLQSFVIGQAVPALTFFIDLPVEEVFRRMSIVKKHELDRIETSQREFYENVRKGYLQLSQKEKRFRKIDGMLTIEEIHKVIIEEIEKKIRVEA</sequence>
<evidence type="ECO:0000256" key="8">
    <source>
        <dbReference type="ARBA" id="ARBA00022840"/>
    </source>
</evidence>
<dbReference type="RefSeq" id="WP_014856565.1">
    <property type="nucleotide sequence ID" value="NC_018178.1"/>
</dbReference>
<evidence type="ECO:0000313" key="15">
    <source>
        <dbReference type="Proteomes" id="UP000009011"/>
    </source>
</evidence>
<dbReference type="HOGENOM" id="CLU_049131_0_2_10"/>
<dbReference type="GO" id="GO:0006235">
    <property type="term" value="P:dTTP biosynthetic process"/>
    <property type="evidence" value="ECO:0007669"/>
    <property type="project" value="UniProtKB-UniRule"/>
</dbReference>
<keyword evidence="15" id="KW-1185">Reference proteome</keyword>
<dbReference type="PATRIC" id="fig|1191523.3.peg.2013"/>
<dbReference type="FunFam" id="3.40.50.300:FF:000225">
    <property type="entry name" value="Thymidylate kinase"/>
    <property type="match status" value="1"/>
</dbReference>
<keyword evidence="5 12" id="KW-0545">Nucleotide biosynthesis</keyword>
<dbReference type="NCBIfam" id="TIGR00041">
    <property type="entry name" value="DTMP_kinase"/>
    <property type="match status" value="1"/>
</dbReference>
<dbReference type="eggNOG" id="COG0125">
    <property type="taxonomic scope" value="Bacteria"/>
</dbReference>
<keyword evidence="8 12" id="KW-0067">ATP-binding</keyword>
<gene>
    <name evidence="12" type="primary">tmk</name>
    <name evidence="14" type="ordered locus">MROS_1901</name>
</gene>
<dbReference type="HAMAP" id="MF_00165">
    <property type="entry name" value="Thymidylate_kinase"/>
    <property type="match status" value="1"/>
</dbReference>
<evidence type="ECO:0000256" key="7">
    <source>
        <dbReference type="ARBA" id="ARBA00022777"/>
    </source>
</evidence>
<comment type="similarity">
    <text evidence="1 12">Belongs to the thymidylate kinase family.</text>
</comment>
<dbReference type="PANTHER" id="PTHR10344">
    <property type="entry name" value="THYMIDYLATE KINASE"/>
    <property type="match status" value="1"/>
</dbReference>
<dbReference type="GO" id="GO:0005524">
    <property type="term" value="F:ATP binding"/>
    <property type="evidence" value="ECO:0007669"/>
    <property type="project" value="UniProtKB-UniRule"/>
</dbReference>
<dbReference type="KEGG" id="mro:MROS_1901"/>
<comment type="function">
    <text evidence="11 12">Phosphorylation of dTMP to form dTDP in both de novo and salvage pathways of dTTP synthesis.</text>
</comment>
<dbReference type="PROSITE" id="PS01331">
    <property type="entry name" value="THYMIDYLATE_KINASE"/>
    <property type="match status" value="1"/>
</dbReference>
<evidence type="ECO:0000256" key="3">
    <source>
        <dbReference type="ARBA" id="ARBA00017144"/>
    </source>
</evidence>
<accession>I7A1N0</accession>
<dbReference type="InterPro" id="IPR018094">
    <property type="entry name" value="Thymidylate_kinase"/>
</dbReference>
<dbReference type="CDD" id="cd01672">
    <property type="entry name" value="TMPK"/>
    <property type="match status" value="1"/>
</dbReference>
<evidence type="ECO:0000256" key="11">
    <source>
        <dbReference type="ARBA" id="ARBA00057735"/>
    </source>
</evidence>
<dbReference type="GO" id="GO:0004798">
    <property type="term" value="F:dTMP kinase activity"/>
    <property type="evidence" value="ECO:0007669"/>
    <property type="project" value="UniProtKB-UniRule"/>
</dbReference>
<dbReference type="EC" id="2.7.4.9" evidence="2 12"/>
<name>I7A1N0_MELRP</name>
<dbReference type="GO" id="GO:0005829">
    <property type="term" value="C:cytosol"/>
    <property type="evidence" value="ECO:0007669"/>
    <property type="project" value="TreeGrafter"/>
</dbReference>
<dbReference type="GO" id="GO:0006233">
    <property type="term" value="P:dTDP biosynthetic process"/>
    <property type="evidence" value="ECO:0007669"/>
    <property type="project" value="InterPro"/>
</dbReference>